<dbReference type="InterPro" id="IPR003739">
    <property type="entry name" value="Lys_aminomutase/Glu_NH3_mut"/>
</dbReference>
<dbReference type="OrthoDB" id="9770937at2"/>
<dbReference type="RefSeq" id="WP_101496376.1">
    <property type="nucleotide sequence ID" value="NZ_LNJZ01000005.1"/>
</dbReference>
<keyword evidence="12" id="KW-0413">Isomerase</keyword>
<dbReference type="InterPro" id="IPR007197">
    <property type="entry name" value="rSAM"/>
</dbReference>
<feature type="binding site" evidence="14">
    <location>
        <position position="120"/>
    </location>
    <ligand>
        <name>[4Fe-4S] cluster</name>
        <dbReference type="ChEBI" id="CHEBI:49883"/>
        <note>4Fe-4S-S-AdoMet</note>
    </ligand>
</feature>
<dbReference type="AlphaFoldDB" id="A0A4R6TWG2"/>
<evidence type="ECO:0000256" key="9">
    <source>
        <dbReference type="ARBA" id="ARBA00022898"/>
    </source>
</evidence>
<dbReference type="SUPFAM" id="SSF102114">
    <property type="entry name" value="Radical SAM enzymes"/>
    <property type="match status" value="1"/>
</dbReference>
<evidence type="ECO:0000256" key="12">
    <source>
        <dbReference type="ARBA" id="ARBA00023235"/>
    </source>
</evidence>
<proteinExistence type="inferred from homology"/>
<evidence type="ECO:0000256" key="15">
    <source>
        <dbReference type="PIRSR" id="PIRSR603739-50"/>
    </source>
</evidence>
<dbReference type="EMBL" id="SNYK01000014">
    <property type="protein sequence ID" value="TDQ36175.1"/>
    <property type="molecule type" value="Genomic_DNA"/>
</dbReference>
<feature type="modified residue" description="N6-(pyridoxal phosphate)lysine" evidence="15">
    <location>
        <position position="332"/>
    </location>
</feature>
<evidence type="ECO:0000256" key="5">
    <source>
        <dbReference type="ARBA" id="ARBA00022363"/>
    </source>
</evidence>
<evidence type="ECO:0000256" key="10">
    <source>
        <dbReference type="ARBA" id="ARBA00023004"/>
    </source>
</evidence>
<dbReference type="CDD" id="cd01335">
    <property type="entry name" value="Radical_SAM"/>
    <property type="match status" value="1"/>
</dbReference>
<dbReference type="SFLD" id="SFLDS00029">
    <property type="entry name" value="Radical_SAM"/>
    <property type="match status" value="1"/>
</dbReference>
<evidence type="ECO:0000256" key="2">
    <source>
        <dbReference type="ARBA" id="ARBA00001933"/>
    </source>
</evidence>
<keyword evidence="10" id="KW-0408">Iron</keyword>
<keyword evidence="6 14" id="KW-0004">4Fe-4S</keyword>
<comment type="caution">
    <text evidence="17">The sequence shown here is derived from an EMBL/GenBank/DDBJ whole genome shotgun (WGS) entry which is preliminary data.</text>
</comment>
<dbReference type="SFLD" id="SFLDF00314">
    <property type="entry name" value="L-lysine_2_3-aminomutase_(yjeK"/>
    <property type="match status" value="1"/>
</dbReference>
<comment type="similarity">
    <text evidence="4">Belongs to the radical SAM superfamily. KamA family.</text>
</comment>
<sequence length="337" mass="37632">MQAVPLTRIDEEKNWQTILAEAVRDGHELLRLLQLEHSELAGQLGGDGDFPVLVPRPFVALMQQGDVRDPLLRQVLGQQEENRQVPGYVTDPLGEQPANVRPGVVHKYHGRVLLIAAGGCAVNCRYCFRRHFPYADNRVGRKQWQEALEYVAADASISEVILSGGDPLLLDDAALARLCGQIADIGHVRRLRIHTRVPVVIPQRLTPALTGMLADSCLQATVVLHVNHPAEIGHELVRRLEPMRRQGVTLLNQSVLLQGVNDDPEVLCQLSEALFAAGVLPYYLHRLDRVQGAHHFALPDERVGELYRYMKEHLPGYLLPRLVCEEAGQPHKTLLMV</sequence>
<evidence type="ECO:0000256" key="1">
    <source>
        <dbReference type="ARBA" id="ARBA00001352"/>
    </source>
</evidence>
<feature type="binding site" evidence="14">
    <location>
        <position position="127"/>
    </location>
    <ligand>
        <name>[4Fe-4S] cluster</name>
        <dbReference type="ChEBI" id="CHEBI:49883"/>
        <note>4Fe-4S-S-AdoMet</note>
    </ligand>
</feature>
<evidence type="ECO:0000256" key="14">
    <source>
        <dbReference type="PIRSR" id="PIRSR004911-1"/>
    </source>
</evidence>
<dbReference type="PROSITE" id="PS51918">
    <property type="entry name" value="RADICAL_SAM"/>
    <property type="match status" value="1"/>
</dbReference>
<comment type="cofactor">
    <cofactor evidence="2 15">
        <name>pyridoxal 5'-phosphate</name>
        <dbReference type="ChEBI" id="CHEBI:597326"/>
    </cofactor>
</comment>
<evidence type="ECO:0000256" key="4">
    <source>
        <dbReference type="ARBA" id="ARBA00008703"/>
    </source>
</evidence>
<evidence type="ECO:0000256" key="13">
    <source>
        <dbReference type="ARBA" id="ARBA00030756"/>
    </source>
</evidence>
<protein>
    <recommendedName>
        <fullName evidence="5">L-lysine 2,3-aminomutase</fullName>
    </recommendedName>
    <alternativeName>
        <fullName evidence="13">EF-P post-translational modification enzyme B</fullName>
    </alternativeName>
</protein>
<keyword evidence="7" id="KW-0949">S-adenosyl-L-methionine</keyword>
<feature type="binding site" evidence="14">
    <location>
        <position position="124"/>
    </location>
    <ligand>
        <name>[4Fe-4S] cluster</name>
        <dbReference type="ChEBI" id="CHEBI:49883"/>
        <note>4Fe-4S-S-AdoMet</note>
    </ligand>
</feature>
<evidence type="ECO:0000313" key="17">
    <source>
        <dbReference type="EMBL" id="TDQ36175.1"/>
    </source>
</evidence>
<dbReference type="GO" id="GO:0016853">
    <property type="term" value="F:isomerase activity"/>
    <property type="evidence" value="ECO:0007669"/>
    <property type="project" value="UniProtKB-KW"/>
</dbReference>
<reference evidence="17 18" key="1">
    <citation type="submission" date="2019-03" db="EMBL/GenBank/DDBJ databases">
        <title>Genomic Encyclopedia of Type Strains, Phase IV (KMG-IV): sequencing the most valuable type-strain genomes for metagenomic binning, comparative biology and taxonomic classification.</title>
        <authorList>
            <person name="Goeker M."/>
        </authorList>
    </citation>
    <scope>NUCLEOTIDE SEQUENCE [LARGE SCALE GENOMIC DNA]</scope>
    <source>
        <strain evidence="17 18">DSM 28679</strain>
    </source>
</reference>
<organism evidence="17 18">
    <name type="scientific">Thiopseudomonas denitrificans</name>
    <dbReference type="NCBI Taxonomy" id="1501432"/>
    <lineage>
        <taxon>Bacteria</taxon>
        <taxon>Pseudomonadati</taxon>
        <taxon>Pseudomonadota</taxon>
        <taxon>Gammaproteobacteria</taxon>
        <taxon>Pseudomonadales</taxon>
        <taxon>Pseudomonadaceae</taxon>
        <taxon>Thiopseudomonas</taxon>
    </lineage>
</organism>
<comment type="catalytic activity">
    <reaction evidence="1">
        <text>L-lysine = D-beta-lysine</text>
        <dbReference type="Rhea" id="RHEA:44148"/>
        <dbReference type="ChEBI" id="CHEBI:32551"/>
        <dbReference type="ChEBI" id="CHEBI:84138"/>
    </reaction>
</comment>
<dbReference type="GO" id="GO:0051539">
    <property type="term" value="F:4 iron, 4 sulfur cluster binding"/>
    <property type="evidence" value="ECO:0007669"/>
    <property type="project" value="UniProtKB-KW"/>
</dbReference>
<dbReference type="PANTHER" id="PTHR30538">
    <property type="entry name" value="LYSINE 2,3-AMINOMUTASE-RELATED"/>
    <property type="match status" value="1"/>
</dbReference>
<evidence type="ECO:0000256" key="8">
    <source>
        <dbReference type="ARBA" id="ARBA00022723"/>
    </source>
</evidence>
<dbReference type="Pfam" id="PF04055">
    <property type="entry name" value="Radical_SAM"/>
    <property type="match status" value="1"/>
</dbReference>
<dbReference type="NCBIfam" id="TIGR00238">
    <property type="entry name" value="KamA family radical SAM protein"/>
    <property type="match status" value="1"/>
</dbReference>
<evidence type="ECO:0000256" key="6">
    <source>
        <dbReference type="ARBA" id="ARBA00022485"/>
    </source>
</evidence>
<dbReference type="Proteomes" id="UP000294575">
    <property type="component" value="Unassembled WGS sequence"/>
</dbReference>
<dbReference type="InterPro" id="IPR022462">
    <property type="entry name" value="EpmB"/>
</dbReference>
<keyword evidence="11 14" id="KW-0411">Iron-sulfur</keyword>
<gene>
    <name evidence="17" type="ORF">DFQ45_11442</name>
</gene>
<dbReference type="Gene3D" id="3.20.20.70">
    <property type="entry name" value="Aldolase class I"/>
    <property type="match status" value="1"/>
</dbReference>
<keyword evidence="9 15" id="KW-0663">Pyridoxal phosphate</keyword>
<name>A0A4R6TWG2_9GAMM</name>
<evidence type="ECO:0000256" key="11">
    <source>
        <dbReference type="ARBA" id="ARBA00023014"/>
    </source>
</evidence>
<evidence type="ECO:0000256" key="3">
    <source>
        <dbReference type="ARBA" id="ARBA00001966"/>
    </source>
</evidence>
<evidence type="ECO:0000259" key="16">
    <source>
        <dbReference type="PROSITE" id="PS51918"/>
    </source>
</evidence>
<dbReference type="PIRSF" id="PIRSF004911">
    <property type="entry name" value="DUF160"/>
    <property type="match status" value="1"/>
</dbReference>
<dbReference type="GO" id="GO:0046872">
    <property type="term" value="F:metal ion binding"/>
    <property type="evidence" value="ECO:0007669"/>
    <property type="project" value="UniProtKB-KW"/>
</dbReference>
<dbReference type="SFLD" id="SFLDG01070">
    <property type="entry name" value="PLP-dependent"/>
    <property type="match status" value="1"/>
</dbReference>
<keyword evidence="8 14" id="KW-0479">Metal-binding</keyword>
<dbReference type="InterPro" id="IPR013785">
    <property type="entry name" value="Aldolase_TIM"/>
</dbReference>
<dbReference type="PANTHER" id="PTHR30538:SF1">
    <property type="entry name" value="L-LYSINE 2,3-AMINOMUTASE"/>
    <property type="match status" value="1"/>
</dbReference>
<comment type="cofactor">
    <cofactor evidence="3">
        <name>[4Fe-4S] cluster</name>
        <dbReference type="ChEBI" id="CHEBI:49883"/>
    </cofactor>
</comment>
<feature type="domain" description="Radical SAM core" evidence="16">
    <location>
        <begin position="106"/>
        <end position="330"/>
    </location>
</feature>
<evidence type="ECO:0000313" key="18">
    <source>
        <dbReference type="Proteomes" id="UP000294575"/>
    </source>
</evidence>
<dbReference type="NCBIfam" id="TIGR03821">
    <property type="entry name" value="EFP_modif_epmB"/>
    <property type="match status" value="1"/>
</dbReference>
<keyword evidence="18" id="KW-1185">Reference proteome</keyword>
<accession>A0A4R6TWG2</accession>
<evidence type="ECO:0000256" key="7">
    <source>
        <dbReference type="ARBA" id="ARBA00022691"/>
    </source>
</evidence>
<dbReference type="InterPro" id="IPR058240">
    <property type="entry name" value="rSAM_sf"/>
</dbReference>